<reference evidence="6 7" key="1">
    <citation type="submission" date="2016-08" db="EMBL/GenBank/DDBJ databases">
        <title>Whole genome shotgun sequence of Pichia membranifaciens KS47-1.</title>
        <authorList>
            <person name="Konishi M."/>
            <person name="Ishida M."/>
            <person name="Arakawa T."/>
            <person name="Kato Y."/>
            <person name="Horiuchi J."/>
        </authorList>
    </citation>
    <scope>NUCLEOTIDE SEQUENCE [LARGE SCALE GENOMIC DNA]</scope>
    <source>
        <strain evidence="6 7">KS47-1</strain>
    </source>
</reference>
<evidence type="ECO:0000256" key="1">
    <source>
        <dbReference type="ARBA" id="ARBA00004123"/>
    </source>
</evidence>
<dbReference type="PANTHER" id="PTHR15245:SF20">
    <property type="entry name" value="SYMPLEKIN"/>
    <property type="match status" value="1"/>
</dbReference>
<keyword evidence="2" id="KW-0507">mRNA processing</keyword>
<comment type="caution">
    <text evidence="6">The sequence shown here is derived from an EMBL/GenBank/DDBJ whole genome shotgun (WGS) entry which is preliminary data.</text>
</comment>
<dbReference type="InterPro" id="IPR011989">
    <property type="entry name" value="ARM-like"/>
</dbReference>
<evidence type="ECO:0000313" key="7">
    <source>
        <dbReference type="Proteomes" id="UP000186136"/>
    </source>
</evidence>
<protein>
    <recommendedName>
        <fullName evidence="5">Symplekin/Pta1 N-terminal domain-containing protein</fullName>
    </recommendedName>
</protein>
<dbReference type="EMBL" id="BDGI01000114">
    <property type="protein sequence ID" value="GAV29358.1"/>
    <property type="molecule type" value="Genomic_DNA"/>
</dbReference>
<dbReference type="InterPro" id="IPR021850">
    <property type="entry name" value="Symplekin/Pta1"/>
</dbReference>
<keyword evidence="3" id="KW-0539">Nucleus</keyword>
<proteinExistence type="predicted"/>
<feature type="region of interest" description="Disordered" evidence="4">
    <location>
        <begin position="505"/>
        <end position="530"/>
    </location>
</feature>
<accession>A0A1Q2YII0</accession>
<dbReference type="Pfam" id="PF11935">
    <property type="entry name" value="SYMPK_PTA1_N"/>
    <property type="match status" value="1"/>
</dbReference>
<dbReference type="Proteomes" id="UP000186136">
    <property type="component" value="Unassembled WGS sequence"/>
</dbReference>
<dbReference type="AlphaFoldDB" id="A0A1Q2YII0"/>
<dbReference type="PANTHER" id="PTHR15245">
    <property type="entry name" value="SYMPLEKIN-RELATED"/>
    <property type="match status" value="1"/>
</dbReference>
<keyword evidence="7" id="KW-1185">Reference proteome</keyword>
<dbReference type="Gene3D" id="1.25.10.10">
    <property type="entry name" value="Leucine-rich Repeat Variant"/>
    <property type="match status" value="1"/>
</dbReference>
<feature type="compositionally biased region" description="Basic and acidic residues" evidence="4">
    <location>
        <begin position="382"/>
        <end position="392"/>
    </location>
</feature>
<feature type="domain" description="Symplekin/Pta1 N-terminal" evidence="5">
    <location>
        <begin position="129"/>
        <end position="364"/>
    </location>
</feature>
<evidence type="ECO:0000256" key="4">
    <source>
        <dbReference type="SAM" id="MobiDB-lite"/>
    </source>
</evidence>
<dbReference type="GO" id="GO:0005847">
    <property type="term" value="C:mRNA cleavage and polyadenylation specificity factor complex"/>
    <property type="evidence" value="ECO:0007669"/>
    <property type="project" value="TreeGrafter"/>
</dbReference>
<sequence>MSSAPSYTLTQTAAAANSNNAAAEKNSDEDQNLKFQLKQIEEAAKLAFENNDYFVQILDTIVAISLAQPLNNTKLQTKCLNFIHKSFVSKQISSFDLRVQNCLKLVDMLSKFIINSEVTINLERISYNLIQKSIEIFASVYGLMFLQLTKFPDSQSWSKISNLKDFLISKWPSAYPLLPLNKETDLTRSTGCKIALAKLLGKVIQTQLPCPPNSNNPKNDLLAVTDDNMDISISLVNKNHPFLYSSSLNTQGQMLIDYILNLLNNDALLPTSFFSTLIAILMSLFKTRPNFTSSKILGFILAYESQFKNPPKFETDKLKVRLTRRFNDRIDRILMSMLLNRGFIDKDLPLKSRFANKLSYMVEKSNKQKKRGIFSDENDIEDEHRTEDENSQKLKRRKLDTEKSIDFFDESKIAKQETYKGIYTLINPKDELANFDISAIPSEFINNIVILGLSKTDTNKLNAGLDIISSRYLDLYNRFQEREQQQQLANNPSDNKLNTQDKQEIKNNEEDDLYDPLSGVVKRENIGDDDGKDEEFDFELESKKFELPLPRILNPNEKQDQIKLIVDNFIKTSSNKLGNDKGGESNKTDIQELKKVAISRWKKNSWIKLLSRLATRGTKLNPDISNYIRDSLFNYFKEDIKGRIDGVIEWLNEEYYDEFIVSKDEDKEISTSNYIKYTGLVLDFLIPFLEPSDRNIFIRLLSELPYLDLSLISKLRSVCTDPVRSKIGFQPLLYLIMFRPPVFDDCINFLSELYQYAVERNNEQLQNECLGYLKKYKPTVIPSLEKPAQDNAATADAS</sequence>
<comment type="subcellular location">
    <subcellularLocation>
        <location evidence="1">Nucleus</location>
    </subcellularLocation>
</comment>
<evidence type="ECO:0000313" key="6">
    <source>
        <dbReference type="EMBL" id="GAV29358.1"/>
    </source>
</evidence>
<feature type="region of interest" description="Disordered" evidence="4">
    <location>
        <begin position="373"/>
        <end position="396"/>
    </location>
</feature>
<dbReference type="OrthoDB" id="331600at2759"/>
<organism evidence="6 7">
    <name type="scientific">Pichia membranifaciens</name>
    <dbReference type="NCBI Taxonomy" id="4926"/>
    <lineage>
        <taxon>Eukaryota</taxon>
        <taxon>Fungi</taxon>
        <taxon>Dikarya</taxon>
        <taxon>Ascomycota</taxon>
        <taxon>Saccharomycotina</taxon>
        <taxon>Pichiomycetes</taxon>
        <taxon>Pichiales</taxon>
        <taxon>Pichiaceae</taxon>
        <taxon>Pichia</taxon>
    </lineage>
</organism>
<dbReference type="GO" id="GO:0006397">
    <property type="term" value="P:mRNA processing"/>
    <property type="evidence" value="ECO:0007669"/>
    <property type="project" value="UniProtKB-KW"/>
</dbReference>
<evidence type="ECO:0000256" key="2">
    <source>
        <dbReference type="ARBA" id="ARBA00022664"/>
    </source>
</evidence>
<dbReference type="InterPro" id="IPR032460">
    <property type="entry name" value="Symplekin/Pta1_N"/>
</dbReference>
<evidence type="ECO:0000256" key="3">
    <source>
        <dbReference type="ARBA" id="ARBA00023242"/>
    </source>
</evidence>
<evidence type="ECO:0000259" key="5">
    <source>
        <dbReference type="Pfam" id="PF11935"/>
    </source>
</evidence>
<name>A0A1Q2YII0_9ASCO</name>
<gene>
    <name evidence="6" type="ORF">PMKS-002840</name>
</gene>